<feature type="transmembrane region" description="Helical" evidence="1">
    <location>
        <begin position="180"/>
        <end position="199"/>
    </location>
</feature>
<evidence type="ECO:0000256" key="1">
    <source>
        <dbReference type="SAM" id="Phobius"/>
    </source>
</evidence>
<keyword evidence="1" id="KW-1133">Transmembrane helix</keyword>
<dbReference type="InterPro" id="IPR047928">
    <property type="entry name" value="Perm_prefix_1"/>
</dbReference>
<reference evidence="2" key="1">
    <citation type="submission" date="2023-03" db="EMBL/GenBank/DDBJ databases">
        <title>Amycolatopsis taiwanensis NBRC 103393.</title>
        <authorList>
            <person name="Ichikawa N."/>
            <person name="Sato H."/>
            <person name="Tonouchi N."/>
        </authorList>
    </citation>
    <scope>NUCLEOTIDE SEQUENCE</scope>
    <source>
        <strain evidence="2">NBRC 103393</strain>
    </source>
</reference>
<keyword evidence="3" id="KW-1185">Reference proteome</keyword>
<name>A0A9W6VKW6_9PSEU</name>
<organism evidence="2 3">
    <name type="scientific">Amycolatopsis taiwanensis</name>
    <dbReference type="NCBI Taxonomy" id="342230"/>
    <lineage>
        <taxon>Bacteria</taxon>
        <taxon>Bacillati</taxon>
        <taxon>Actinomycetota</taxon>
        <taxon>Actinomycetes</taxon>
        <taxon>Pseudonocardiales</taxon>
        <taxon>Pseudonocardiaceae</taxon>
        <taxon>Amycolatopsis</taxon>
    </lineage>
</organism>
<dbReference type="RefSeq" id="WP_285489281.1">
    <property type="nucleotide sequence ID" value="NZ_BSTI01000019.1"/>
</dbReference>
<keyword evidence="1" id="KW-0472">Membrane</keyword>
<feature type="transmembrane region" description="Helical" evidence="1">
    <location>
        <begin position="109"/>
        <end position="134"/>
    </location>
</feature>
<protein>
    <submittedName>
        <fullName evidence="2">Uncharacterized protein</fullName>
    </submittedName>
</protein>
<keyword evidence="1" id="KW-0812">Transmembrane</keyword>
<feature type="transmembrane region" description="Helical" evidence="1">
    <location>
        <begin position="154"/>
        <end position="174"/>
    </location>
</feature>
<dbReference type="Proteomes" id="UP001165136">
    <property type="component" value="Unassembled WGS sequence"/>
</dbReference>
<proteinExistence type="predicted"/>
<dbReference type="AlphaFoldDB" id="A0A9W6VKW6"/>
<sequence>MIDGLIRDLDHALHGPARTKRRLIEEARAGLLDAADAYASAGFDRADATRRAVAEFGTVAELAPVYQAELDITRLRVTAIALLVVLSVLAPFANLAWDHNPQTMPNMPGLIPLIGKMLVAVTFATGLTAIVVLLGTSRARVDRVPGWGPRALQLTGHCGLLALTFGLVTLADTAPGVLRWPPFLATVVLAVMTFFVVAIRHQGATRRLG</sequence>
<dbReference type="EMBL" id="BSTI01000019">
    <property type="protein sequence ID" value="GLY69906.1"/>
    <property type="molecule type" value="Genomic_DNA"/>
</dbReference>
<evidence type="ECO:0000313" key="3">
    <source>
        <dbReference type="Proteomes" id="UP001165136"/>
    </source>
</evidence>
<evidence type="ECO:0000313" key="2">
    <source>
        <dbReference type="EMBL" id="GLY69906.1"/>
    </source>
</evidence>
<dbReference type="NCBIfam" id="NF038403">
    <property type="entry name" value="perm_prefix_1"/>
    <property type="match status" value="1"/>
</dbReference>
<comment type="caution">
    <text evidence="2">The sequence shown here is derived from an EMBL/GenBank/DDBJ whole genome shotgun (WGS) entry which is preliminary data.</text>
</comment>
<feature type="transmembrane region" description="Helical" evidence="1">
    <location>
        <begin position="77"/>
        <end position="97"/>
    </location>
</feature>
<accession>A0A9W6VKW6</accession>
<gene>
    <name evidence="2" type="ORF">Atai01_65250</name>
</gene>